<keyword evidence="1" id="KW-0175">Coiled coil</keyword>
<dbReference type="Pfam" id="PF13332">
    <property type="entry name" value="Fil_haemagg_2"/>
    <property type="match status" value="3"/>
</dbReference>
<sequence>YVVGANTNESTETKEKSKGFFSKKESHLMAINQKVISSNLNAGDISLKAGGNLALVSSNLNANNINLNADENVIVDANHNVEASQSFTKSSRFSLKPTSLYESNLHLLEKGDKRAVASNLNANENININASNISLKGANLNSQKDINLNANSIEITNSNDESYRNEVSKKSKIGLISIGEHLKNIKDDLKRKLNVIKETKARTKETSLKIPVAKASLDQKSSKENWVNANSSNLNANGDINLNAKDDINIVGSNLNANEAINLTSQNSNIKHSTNLYAKDTSSKEATGTLSITAQNEYAQIVPAALALKEAIAQLKRVKKEYDNYKKEKSKLEASLSDIKQRYRNKEVGIDYSDIEEVSEILEEYRD</sequence>
<accession>A0A1Y5ND24</accession>
<evidence type="ECO:0000256" key="1">
    <source>
        <dbReference type="SAM" id="Coils"/>
    </source>
</evidence>
<dbReference type="EMBL" id="NDYQ01000030">
    <property type="protein sequence ID" value="OUT15732.1"/>
    <property type="molecule type" value="Genomic_DNA"/>
</dbReference>
<organism evidence="2 3">
    <name type="scientific">Campylobacter concisus</name>
    <dbReference type="NCBI Taxonomy" id="199"/>
    <lineage>
        <taxon>Bacteria</taxon>
        <taxon>Pseudomonadati</taxon>
        <taxon>Campylobacterota</taxon>
        <taxon>Epsilonproteobacteria</taxon>
        <taxon>Campylobacterales</taxon>
        <taxon>Campylobacteraceae</taxon>
        <taxon>Campylobacter</taxon>
    </lineage>
</organism>
<name>A0A1Y5ND24_9BACT</name>
<dbReference type="InterPro" id="IPR025157">
    <property type="entry name" value="Hemagglutinin_rpt"/>
</dbReference>
<dbReference type="GO" id="GO:0003824">
    <property type="term" value="F:catalytic activity"/>
    <property type="evidence" value="ECO:0007669"/>
    <property type="project" value="UniProtKB-ARBA"/>
</dbReference>
<dbReference type="RefSeq" id="WP_180544024.1">
    <property type="nucleotide sequence ID" value="NZ_NDYQ01000030.1"/>
</dbReference>
<evidence type="ECO:0008006" key="4">
    <source>
        <dbReference type="Google" id="ProtNLM"/>
    </source>
</evidence>
<dbReference type="Proteomes" id="UP000195893">
    <property type="component" value="Unassembled WGS sequence"/>
</dbReference>
<evidence type="ECO:0000313" key="2">
    <source>
        <dbReference type="EMBL" id="OUT15732.1"/>
    </source>
</evidence>
<dbReference type="AlphaFoldDB" id="A0A1Y5ND24"/>
<feature type="non-terminal residue" evidence="2">
    <location>
        <position position="1"/>
    </location>
</feature>
<evidence type="ECO:0000313" key="3">
    <source>
        <dbReference type="Proteomes" id="UP000195893"/>
    </source>
</evidence>
<reference evidence="2 3" key="1">
    <citation type="submission" date="2017-04" db="EMBL/GenBank/DDBJ databases">
        <title>Complete genome of Campylobacter concisus ATCC 33237T and draft genomes for an additional eight well characterized C. concisus strains.</title>
        <authorList>
            <person name="Cornelius A.J."/>
            <person name="Miller W.G."/>
            <person name="Lastovica A.J."/>
            <person name="On S.L."/>
            <person name="French N.P."/>
            <person name="Vandenberg O."/>
            <person name="Biggs P.J."/>
        </authorList>
    </citation>
    <scope>NUCLEOTIDE SEQUENCE [LARGE SCALE GENOMIC DNA]</scope>
    <source>
        <strain evidence="2 3">Lasto127.99</strain>
    </source>
</reference>
<gene>
    <name evidence="2" type="ORF">B9N60_10200</name>
</gene>
<protein>
    <recommendedName>
        <fullName evidence="4">Filamentous hemagglutinin</fullName>
    </recommendedName>
</protein>
<proteinExistence type="predicted"/>
<comment type="caution">
    <text evidence="2">The sequence shown here is derived from an EMBL/GenBank/DDBJ whole genome shotgun (WGS) entry which is preliminary data.</text>
</comment>
<feature type="coiled-coil region" evidence="1">
    <location>
        <begin position="308"/>
        <end position="342"/>
    </location>
</feature>